<dbReference type="AlphaFoldDB" id="A0A9R1UXI3"/>
<evidence type="ECO:0000313" key="2">
    <source>
        <dbReference type="EMBL" id="KAJ0195089.1"/>
    </source>
</evidence>
<accession>A0A9R1UXI3</accession>
<protein>
    <submittedName>
        <fullName evidence="2">Uncharacterized protein</fullName>
    </submittedName>
</protein>
<keyword evidence="3" id="KW-1185">Reference proteome</keyword>
<feature type="transmembrane region" description="Helical" evidence="1">
    <location>
        <begin position="257"/>
        <end position="279"/>
    </location>
</feature>
<dbReference type="Proteomes" id="UP000235145">
    <property type="component" value="Unassembled WGS sequence"/>
</dbReference>
<organism evidence="2 3">
    <name type="scientific">Lactuca sativa</name>
    <name type="common">Garden lettuce</name>
    <dbReference type="NCBI Taxonomy" id="4236"/>
    <lineage>
        <taxon>Eukaryota</taxon>
        <taxon>Viridiplantae</taxon>
        <taxon>Streptophyta</taxon>
        <taxon>Embryophyta</taxon>
        <taxon>Tracheophyta</taxon>
        <taxon>Spermatophyta</taxon>
        <taxon>Magnoliopsida</taxon>
        <taxon>eudicotyledons</taxon>
        <taxon>Gunneridae</taxon>
        <taxon>Pentapetalae</taxon>
        <taxon>asterids</taxon>
        <taxon>campanulids</taxon>
        <taxon>Asterales</taxon>
        <taxon>Asteraceae</taxon>
        <taxon>Cichorioideae</taxon>
        <taxon>Cichorieae</taxon>
        <taxon>Lactucinae</taxon>
        <taxon>Lactuca</taxon>
    </lineage>
</organism>
<evidence type="ECO:0000313" key="3">
    <source>
        <dbReference type="Proteomes" id="UP000235145"/>
    </source>
</evidence>
<keyword evidence="1" id="KW-0472">Membrane</keyword>
<evidence type="ECO:0000256" key="1">
    <source>
        <dbReference type="SAM" id="Phobius"/>
    </source>
</evidence>
<feature type="transmembrane region" description="Helical" evidence="1">
    <location>
        <begin position="91"/>
        <end position="116"/>
    </location>
</feature>
<dbReference type="PANTHER" id="PTHR33133:SF63">
    <property type="entry name" value="TRANSMEMBRANE PROTEIN"/>
    <property type="match status" value="1"/>
</dbReference>
<feature type="transmembrane region" description="Helical" evidence="1">
    <location>
        <begin position="170"/>
        <end position="203"/>
    </location>
</feature>
<dbReference type="OrthoDB" id="777403at2759"/>
<keyword evidence="1" id="KW-0812">Transmembrane</keyword>
<feature type="transmembrane region" description="Helical" evidence="1">
    <location>
        <begin position="137"/>
        <end position="164"/>
    </location>
</feature>
<gene>
    <name evidence="2" type="ORF">LSAT_V11C700363330</name>
</gene>
<dbReference type="PANTHER" id="PTHR33133">
    <property type="entry name" value="OS08G0107100 PROTEIN-RELATED"/>
    <property type="match status" value="1"/>
</dbReference>
<dbReference type="EMBL" id="NBSK02000007">
    <property type="protein sequence ID" value="KAJ0195089.1"/>
    <property type="molecule type" value="Genomic_DNA"/>
</dbReference>
<keyword evidence="1" id="KW-1133">Transmembrane helix</keyword>
<sequence length="307" mass="34452">MNKLSGFFDLLKGPLKIISQNGMLMSITAAVYLILYSITFILNTVSVNPFIIDLTLKTFSLFTARPGTPEYFELLAAIREDIGIFLGIETAYAVFSFFFQIFAQTAIIIIASSYYSGNNLSLKELILKVSRTWTRPFVTLFYVQLLAFGYMGFFFMPFLIASLLLTDHPIILIALQFILAILFITFYLYLSVVWSLGVVVSVFEDTYGLSALGNARELVRGKRVDGYLLNIFFNLVVFAILLVGAKLSLAMPLVVGLFQVVFVGVMSMFQFLAYSVYYYRCKNNMKISGGSVYSQISHGPVVDENIP</sequence>
<feature type="transmembrane region" description="Helical" evidence="1">
    <location>
        <begin position="224"/>
        <end position="245"/>
    </location>
</feature>
<reference evidence="2 3" key="1">
    <citation type="journal article" date="2017" name="Nat. Commun.">
        <title>Genome assembly with in vitro proximity ligation data and whole-genome triplication in lettuce.</title>
        <authorList>
            <person name="Reyes-Chin-Wo S."/>
            <person name="Wang Z."/>
            <person name="Yang X."/>
            <person name="Kozik A."/>
            <person name="Arikit S."/>
            <person name="Song C."/>
            <person name="Xia L."/>
            <person name="Froenicke L."/>
            <person name="Lavelle D.O."/>
            <person name="Truco M.J."/>
            <person name="Xia R."/>
            <person name="Zhu S."/>
            <person name="Xu C."/>
            <person name="Xu H."/>
            <person name="Xu X."/>
            <person name="Cox K."/>
            <person name="Korf I."/>
            <person name="Meyers B.C."/>
            <person name="Michelmore R.W."/>
        </authorList>
    </citation>
    <scope>NUCLEOTIDE SEQUENCE [LARGE SCALE GENOMIC DNA]</scope>
    <source>
        <strain evidence="3">cv. Salinas</strain>
        <tissue evidence="2">Seedlings</tissue>
    </source>
</reference>
<feature type="transmembrane region" description="Helical" evidence="1">
    <location>
        <begin position="21"/>
        <end position="42"/>
    </location>
</feature>
<proteinExistence type="predicted"/>
<dbReference type="Gramene" id="rna-gnl|WGS:NBSK|LSAT_7X52700_mrna">
    <property type="protein sequence ID" value="cds-PLY75490.1"/>
    <property type="gene ID" value="gene-LSAT_7X52700"/>
</dbReference>
<comment type="caution">
    <text evidence="2">The sequence shown here is derived from an EMBL/GenBank/DDBJ whole genome shotgun (WGS) entry which is preliminary data.</text>
</comment>
<dbReference type="GO" id="GO:0016020">
    <property type="term" value="C:membrane"/>
    <property type="evidence" value="ECO:0000318"/>
    <property type="project" value="GO_Central"/>
</dbReference>
<name>A0A9R1UXI3_LACSA</name>